<name>A0A1X7IF18_9FLAO</name>
<organism evidence="1 2">
    <name type="scientific">Arenibacter troitsensis</name>
    <dbReference type="NCBI Taxonomy" id="188872"/>
    <lineage>
        <taxon>Bacteria</taxon>
        <taxon>Pseudomonadati</taxon>
        <taxon>Bacteroidota</taxon>
        <taxon>Flavobacteriia</taxon>
        <taxon>Flavobacteriales</taxon>
        <taxon>Flavobacteriaceae</taxon>
        <taxon>Arenibacter</taxon>
    </lineage>
</organism>
<gene>
    <name evidence="1" type="ORF">SAMN03080602_00759</name>
</gene>
<sequence length="73" mass="8098">MKTKNYLKLLGGLLVAVVMAVNYVNINSSSANSFSVIEVKDAKASGFCVYSDWDTCIEEGGGEWYTLYDFEEI</sequence>
<reference evidence="2" key="1">
    <citation type="submission" date="2017-04" db="EMBL/GenBank/DDBJ databases">
        <authorList>
            <person name="Varghese N."/>
            <person name="Submissions S."/>
        </authorList>
    </citation>
    <scope>NUCLEOTIDE SEQUENCE [LARGE SCALE GENOMIC DNA]</scope>
    <source>
        <strain evidence="2">DSM 19835</strain>
    </source>
</reference>
<evidence type="ECO:0008006" key="3">
    <source>
        <dbReference type="Google" id="ProtNLM"/>
    </source>
</evidence>
<dbReference type="RefSeq" id="WP_085496254.1">
    <property type="nucleotide sequence ID" value="NZ_FXAO01000001.1"/>
</dbReference>
<dbReference type="AlphaFoldDB" id="A0A1X7IF18"/>
<accession>A0A1X7IF18</accession>
<proteinExistence type="predicted"/>
<evidence type="ECO:0000313" key="1">
    <source>
        <dbReference type="EMBL" id="SMG13181.1"/>
    </source>
</evidence>
<evidence type="ECO:0000313" key="2">
    <source>
        <dbReference type="Proteomes" id="UP000193420"/>
    </source>
</evidence>
<dbReference type="OrthoDB" id="1447999at2"/>
<dbReference type="EMBL" id="FXAO01000001">
    <property type="protein sequence ID" value="SMG13181.1"/>
    <property type="molecule type" value="Genomic_DNA"/>
</dbReference>
<keyword evidence="2" id="KW-1185">Reference proteome</keyword>
<dbReference type="Proteomes" id="UP000193420">
    <property type="component" value="Unassembled WGS sequence"/>
</dbReference>
<protein>
    <recommendedName>
        <fullName evidence="3">NVEALA protein</fullName>
    </recommendedName>
</protein>